<protein>
    <submittedName>
        <fullName evidence="1">Uncharacterized protein</fullName>
    </submittedName>
</protein>
<dbReference type="EMBL" id="UINC01226632">
    <property type="protein sequence ID" value="SVE57202.1"/>
    <property type="molecule type" value="Genomic_DNA"/>
</dbReference>
<organism evidence="1">
    <name type="scientific">marine metagenome</name>
    <dbReference type="NCBI Taxonomy" id="408172"/>
    <lineage>
        <taxon>unclassified sequences</taxon>
        <taxon>metagenomes</taxon>
        <taxon>ecological metagenomes</taxon>
    </lineage>
</organism>
<accession>A0A383EJW6</accession>
<feature type="non-terminal residue" evidence="1">
    <location>
        <position position="1"/>
    </location>
</feature>
<proteinExistence type="predicted"/>
<sequence length="72" mass="8123">TIPEEGFASTSQLAGVFPNFDFSTTHLPVSFTTEWFYLDAVITFEKYSATSRTLINMNNNKAYIVSRSYNGI</sequence>
<evidence type="ECO:0000313" key="1">
    <source>
        <dbReference type="EMBL" id="SVE57202.1"/>
    </source>
</evidence>
<name>A0A383EJW6_9ZZZZ</name>
<reference evidence="1" key="1">
    <citation type="submission" date="2018-05" db="EMBL/GenBank/DDBJ databases">
        <authorList>
            <person name="Lanie J.A."/>
            <person name="Ng W.-L."/>
            <person name="Kazmierczak K.M."/>
            <person name="Andrzejewski T.M."/>
            <person name="Davidsen T.M."/>
            <person name="Wayne K.J."/>
            <person name="Tettelin H."/>
            <person name="Glass J.I."/>
            <person name="Rusch D."/>
            <person name="Podicherti R."/>
            <person name="Tsui H.-C.T."/>
            <person name="Winkler M.E."/>
        </authorList>
    </citation>
    <scope>NUCLEOTIDE SEQUENCE</scope>
</reference>
<dbReference type="AlphaFoldDB" id="A0A383EJW6"/>
<gene>
    <name evidence="1" type="ORF">METZ01_LOCUS510056</name>
</gene>